<evidence type="ECO:0000256" key="6">
    <source>
        <dbReference type="ARBA" id="ARBA00023004"/>
    </source>
</evidence>
<gene>
    <name evidence="10" type="primary">CYP339A1</name>
</gene>
<dbReference type="GO" id="GO:0004497">
    <property type="term" value="F:monooxygenase activity"/>
    <property type="evidence" value="ECO:0007669"/>
    <property type="project" value="UniProtKB-KW"/>
</dbReference>
<protein>
    <submittedName>
        <fullName evidence="10">Cytochrome P450 CYP339A1</fullName>
    </submittedName>
</protein>
<dbReference type="GO" id="GO:0020037">
    <property type="term" value="F:heme binding"/>
    <property type="evidence" value="ECO:0007669"/>
    <property type="project" value="InterPro"/>
</dbReference>
<dbReference type="InterPro" id="IPR001128">
    <property type="entry name" value="Cyt_P450"/>
</dbReference>
<keyword evidence="3 8" id="KW-0349">Heme</keyword>
<dbReference type="PROSITE" id="PS00086">
    <property type="entry name" value="CYTOCHROME_P450"/>
    <property type="match status" value="1"/>
</dbReference>
<dbReference type="Gene3D" id="1.10.630.10">
    <property type="entry name" value="Cytochrome P450"/>
    <property type="match status" value="1"/>
</dbReference>
<evidence type="ECO:0000313" key="10">
    <source>
        <dbReference type="EMBL" id="ASX93991.1"/>
    </source>
</evidence>
<comment type="similarity">
    <text evidence="2 9">Belongs to the cytochrome P450 family.</text>
</comment>
<feature type="binding site" description="axial binding residue" evidence="8">
    <location>
        <position position="469"/>
    </location>
    <ligand>
        <name>heme</name>
        <dbReference type="ChEBI" id="CHEBI:30413"/>
    </ligand>
    <ligandPart>
        <name>Fe</name>
        <dbReference type="ChEBI" id="CHEBI:18248"/>
    </ligandPart>
</feature>
<evidence type="ECO:0000256" key="5">
    <source>
        <dbReference type="ARBA" id="ARBA00023002"/>
    </source>
</evidence>
<reference evidence="10" key="1">
    <citation type="journal article" date="2009" name="BMC Genomics">
        <title>454 pyrosequencing based transcriptome analysis of Zygaena filipendulae with focus on genes involved in biosynthesis of cyanogenic glucosides.</title>
        <authorList>
            <person name="Zagrobelny M."/>
            <person name="Scheibye-Alsing K."/>
            <person name="Jensen N.B."/>
            <person name="Moller B.L."/>
            <person name="Gorodkin J."/>
            <person name="Bak S."/>
        </authorList>
    </citation>
    <scope>NUCLEOTIDE SEQUENCE</scope>
</reference>
<dbReference type="PRINTS" id="PR00385">
    <property type="entry name" value="P450"/>
</dbReference>
<name>A0A286MXN9_9NEOP</name>
<dbReference type="Pfam" id="PF00067">
    <property type="entry name" value="p450"/>
    <property type="match status" value="1"/>
</dbReference>
<keyword evidence="7 9" id="KW-0503">Monooxygenase</keyword>
<reference evidence="10" key="3">
    <citation type="submission" date="2017-08" db="EMBL/GenBank/DDBJ databases">
        <authorList>
            <person name="de Groot N.N."/>
        </authorList>
    </citation>
    <scope>NUCLEOTIDE SEQUENCE</scope>
</reference>
<evidence type="ECO:0000256" key="8">
    <source>
        <dbReference type="PIRSR" id="PIRSR602401-1"/>
    </source>
</evidence>
<dbReference type="AlphaFoldDB" id="A0A286MXN9"/>
<dbReference type="CDD" id="cd11054">
    <property type="entry name" value="CYP24A1-like"/>
    <property type="match status" value="1"/>
</dbReference>
<comment type="cofactor">
    <cofactor evidence="1 8">
        <name>heme</name>
        <dbReference type="ChEBI" id="CHEBI:30413"/>
    </cofactor>
</comment>
<dbReference type="EMBL" id="MF684357">
    <property type="protein sequence ID" value="ASX93991.1"/>
    <property type="molecule type" value="mRNA"/>
</dbReference>
<dbReference type="InterPro" id="IPR017972">
    <property type="entry name" value="Cyt_P450_CS"/>
</dbReference>
<dbReference type="InterPro" id="IPR002401">
    <property type="entry name" value="Cyt_P450_E_grp-I"/>
</dbReference>
<evidence type="ECO:0000256" key="7">
    <source>
        <dbReference type="ARBA" id="ARBA00023033"/>
    </source>
</evidence>
<dbReference type="PRINTS" id="PR00463">
    <property type="entry name" value="EP450I"/>
</dbReference>
<keyword evidence="4 8" id="KW-0479">Metal-binding</keyword>
<sequence length="521" mass="59930">MSEIFPTARVVPMVVTNKEPVVLSFDDVPGPKSLKYLSTIRQYLSEIGTQVTAGILTFSLNVGAYINNRKPIRNLSSLFDEYGPVVRFVSPVGGDIVLISHPEHIQKVYTMEGDYPVRSTLDSLEKYRCEHRNHLYGGLYSINGQEWNRQRSLVYTPLHDSVAHHAHGINDVCDSFTQKVYNMRNHQDEVTKDLYKQIHKWAFDCMGLIIFSKKFTMLDTELVYSQCDMSWLYHSLEKATEAIVKCESGWHIWKLFSTPAWRSLIKHCDNLDNLIGKHVMAAEQNLSYIGKMDAKDDNNFSSNSLISSMLLSEERMTVEDISTVLMDMLLIGVNTVTSSMSFLLYYLAKHQHSQKALYNEIEMIFPELNVQDVSKIKHDTPYLQACIKETLRLVPPIPVLTRILPRNITLDRYNIPRGTLIIMSTQDASLKESNFDDATKFYPERWLKADVKDYHAFASIPFGFGARKCLGQNIAETMMSLLTIKLLQKYKLEYYYGDLQPTRSFIARPNKPLKIRFVDRV</sequence>
<evidence type="ECO:0000256" key="9">
    <source>
        <dbReference type="RuleBase" id="RU000461"/>
    </source>
</evidence>
<evidence type="ECO:0000256" key="2">
    <source>
        <dbReference type="ARBA" id="ARBA00010617"/>
    </source>
</evidence>
<keyword evidence="5 9" id="KW-0560">Oxidoreductase</keyword>
<evidence type="ECO:0000256" key="3">
    <source>
        <dbReference type="ARBA" id="ARBA00022617"/>
    </source>
</evidence>
<dbReference type="SUPFAM" id="SSF48264">
    <property type="entry name" value="Cytochrome P450"/>
    <property type="match status" value="1"/>
</dbReference>
<keyword evidence="6 8" id="KW-0408">Iron</keyword>
<accession>A0A286MXN9</accession>
<dbReference type="InterPro" id="IPR036396">
    <property type="entry name" value="Cyt_P450_sf"/>
</dbReference>
<proteinExistence type="evidence at transcript level"/>
<dbReference type="PANTHER" id="PTHR24279">
    <property type="entry name" value="CYTOCHROME P450"/>
    <property type="match status" value="1"/>
</dbReference>
<dbReference type="InterPro" id="IPR050479">
    <property type="entry name" value="CYP11_CYP27_families"/>
</dbReference>
<dbReference type="GO" id="GO:0005506">
    <property type="term" value="F:iron ion binding"/>
    <property type="evidence" value="ECO:0007669"/>
    <property type="project" value="InterPro"/>
</dbReference>
<dbReference type="GO" id="GO:0016705">
    <property type="term" value="F:oxidoreductase activity, acting on paired donors, with incorporation or reduction of molecular oxygen"/>
    <property type="evidence" value="ECO:0007669"/>
    <property type="project" value="InterPro"/>
</dbReference>
<evidence type="ECO:0000256" key="1">
    <source>
        <dbReference type="ARBA" id="ARBA00001971"/>
    </source>
</evidence>
<reference evidence="10" key="2">
    <citation type="journal article" date="2014" name="PLoS ONE">
        <title>Chemical defense balanced by sequestration and de novo biosynthesis in a lepidopteran specialist.</title>
        <authorList>
            <person name="Furstenberg-Hagg J."/>
            <person name="Zagrobelny M."/>
            <person name="Jorgensen K."/>
            <person name="Vogel H."/>
            <person name="Moller B.L."/>
            <person name="Bak S."/>
        </authorList>
    </citation>
    <scope>NUCLEOTIDE SEQUENCE</scope>
</reference>
<evidence type="ECO:0000256" key="4">
    <source>
        <dbReference type="ARBA" id="ARBA00022723"/>
    </source>
</evidence>
<dbReference type="PANTHER" id="PTHR24279:SF120">
    <property type="entry name" value="CYTOCHROME P450"/>
    <property type="match status" value="1"/>
</dbReference>
<organism evidence="10">
    <name type="scientific">Zygaena filipendulae</name>
    <dbReference type="NCBI Taxonomy" id="287375"/>
    <lineage>
        <taxon>Eukaryota</taxon>
        <taxon>Metazoa</taxon>
        <taxon>Ecdysozoa</taxon>
        <taxon>Arthropoda</taxon>
        <taxon>Hexapoda</taxon>
        <taxon>Insecta</taxon>
        <taxon>Pterygota</taxon>
        <taxon>Neoptera</taxon>
        <taxon>Endopterygota</taxon>
        <taxon>Lepidoptera</taxon>
        <taxon>Glossata</taxon>
        <taxon>Ditrysia</taxon>
        <taxon>Zygaenoidea</taxon>
        <taxon>Zygaenidae</taxon>
        <taxon>Zygaeninae</taxon>
        <taxon>Zygaena</taxon>
    </lineage>
</organism>